<dbReference type="PATRIC" id="fig|471514.4.peg.3459"/>
<accession>A0A0P9EVW3</accession>
<dbReference type="RefSeq" id="WP_054969765.1">
    <property type="nucleotide sequence ID" value="NZ_LJCO01000056.1"/>
</dbReference>
<name>A0A0P9EVW3_9BACL</name>
<dbReference type="Proteomes" id="UP000050482">
    <property type="component" value="Unassembled WGS sequence"/>
</dbReference>
<proteinExistence type="predicted"/>
<organism evidence="1 2">
    <name type="scientific">Alicyclobacillus ferrooxydans</name>
    <dbReference type="NCBI Taxonomy" id="471514"/>
    <lineage>
        <taxon>Bacteria</taxon>
        <taxon>Bacillati</taxon>
        <taxon>Bacillota</taxon>
        <taxon>Bacilli</taxon>
        <taxon>Bacillales</taxon>
        <taxon>Alicyclobacillaceae</taxon>
        <taxon>Alicyclobacillus</taxon>
    </lineage>
</organism>
<dbReference type="OrthoDB" id="3191556at2"/>
<gene>
    <name evidence="1" type="ORF">AN477_13865</name>
</gene>
<evidence type="ECO:0000313" key="1">
    <source>
        <dbReference type="EMBL" id="KPV43171.1"/>
    </source>
</evidence>
<dbReference type="STRING" id="471514.AN477_13865"/>
<comment type="caution">
    <text evidence="1">The sequence shown here is derived from an EMBL/GenBank/DDBJ whole genome shotgun (WGS) entry which is preliminary data.</text>
</comment>
<protein>
    <submittedName>
        <fullName evidence="1">Uncharacterized protein</fullName>
    </submittedName>
</protein>
<keyword evidence="2" id="KW-1185">Reference proteome</keyword>
<dbReference type="AlphaFoldDB" id="A0A0P9EVW3"/>
<evidence type="ECO:0000313" key="2">
    <source>
        <dbReference type="Proteomes" id="UP000050482"/>
    </source>
</evidence>
<dbReference type="EMBL" id="LJCO01000056">
    <property type="protein sequence ID" value="KPV43171.1"/>
    <property type="molecule type" value="Genomic_DNA"/>
</dbReference>
<sequence length="89" mass="10660">MRGTVNHYDFGDYRFNMEFDSGAGPETQHVVWVYDRTGEPVRDDRGYQVRRYFKEFNQRHVRNFCMKFASDAAYRSTYLTKEAALQNDE</sequence>
<reference evidence="1 2" key="1">
    <citation type="submission" date="2015-09" db="EMBL/GenBank/DDBJ databases">
        <title>Draft genome sequence of Alicyclobacillus ferrooxydans DSM 22381.</title>
        <authorList>
            <person name="Hemp J."/>
        </authorList>
    </citation>
    <scope>NUCLEOTIDE SEQUENCE [LARGE SCALE GENOMIC DNA]</scope>
    <source>
        <strain evidence="1 2">TC-34</strain>
    </source>
</reference>